<dbReference type="Proteomes" id="UP001233172">
    <property type="component" value="Unassembled WGS sequence"/>
</dbReference>
<evidence type="ECO:0000313" key="3">
    <source>
        <dbReference type="Proteomes" id="UP001233172"/>
    </source>
</evidence>
<reference evidence="2" key="1">
    <citation type="journal article" date="2023" name="PLoS Negl. Trop. Dis.">
        <title>A genome sequence for Biomphalaria pfeifferi, the major vector snail for the human-infecting parasite Schistosoma mansoni.</title>
        <authorList>
            <person name="Bu L."/>
            <person name="Lu L."/>
            <person name="Laidemitt M.R."/>
            <person name="Zhang S.M."/>
            <person name="Mutuku M."/>
            <person name="Mkoji G."/>
            <person name="Steinauer M."/>
            <person name="Loker E.S."/>
        </authorList>
    </citation>
    <scope>NUCLEOTIDE SEQUENCE</scope>
    <source>
        <strain evidence="2">KasaAsao</strain>
    </source>
</reference>
<keyword evidence="3" id="KW-1185">Reference proteome</keyword>
<dbReference type="InterPro" id="IPR028889">
    <property type="entry name" value="USP"/>
</dbReference>
<dbReference type="InterPro" id="IPR001394">
    <property type="entry name" value="Peptidase_C19_UCH"/>
</dbReference>
<dbReference type="GO" id="GO:0005634">
    <property type="term" value="C:nucleus"/>
    <property type="evidence" value="ECO:0007669"/>
    <property type="project" value="TreeGrafter"/>
</dbReference>
<gene>
    <name evidence="2" type="ORF">Bpfe_008999</name>
</gene>
<dbReference type="Pfam" id="PF00443">
    <property type="entry name" value="UCH"/>
    <property type="match status" value="1"/>
</dbReference>
<dbReference type="PANTHER" id="PTHR24006">
    <property type="entry name" value="UBIQUITIN CARBOXYL-TERMINAL HYDROLASE"/>
    <property type="match status" value="1"/>
</dbReference>
<proteinExistence type="predicted"/>
<accession>A0AAD8BVI2</accession>
<sequence>MKTVIKEMFGGETTNNVVSLDCSHVSRTFEEFYTVRCGVAQMKDLYESLDEVTVKDMLEGDNMYTCSQCHKKVRAEKRTCFRKLPQILCFNTLRYSFNMLTMMKEKVNTHFSFPDTLDMSRYMEHNLIGKDKIKDVEVSSQENQSHENRLIGVTVHVGSAEGGHYYNLIKDTQTNKWYHFNDADVKPFDASNIPNEAFGGEMNGKTYDTVSEKYLDFPIEKTNSAYMLFYQRVVSKQPELKEEYNFELNPDLANWIWTDNTQFLKDRSIFDRMYFDTLHIDDTEAANHKAVILASCFFLESFIHAKEKKSMPNWIDYLMKKFSSCLVPCEWLLDHMAEDDCLEKASNKYLVHGNDMDPSDICGHSCLTRFITKLLFNLECGMRPTNKYLMEYFTLLFEFAKLQDSNTDFPSA</sequence>
<dbReference type="InterPro" id="IPR038765">
    <property type="entry name" value="Papain-like_cys_pep_sf"/>
</dbReference>
<evidence type="ECO:0000313" key="2">
    <source>
        <dbReference type="EMBL" id="KAK0061617.1"/>
    </source>
</evidence>
<reference evidence="2" key="2">
    <citation type="submission" date="2023-04" db="EMBL/GenBank/DDBJ databases">
        <authorList>
            <person name="Bu L."/>
            <person name="Lu L."/>
            <person name="Laidemitt M.R."/>
            <person name="Zhang S.M."/>
            <person name="Mutuku M."/>
            <person name="Mkoji G."/>
            <person name="Steinauer M."/>
            <person name="Loker E.S."/>
        </authorList>
    </citation>
    <scope>NUCLEOTIDE SEQUENCE</scope>
    <source>
        <strain evidence="2">KasaAsao</strain>
        <tissue evidence="2">Whole Snail</tissue>
    </source>
</reference>
<keyword evidence="2" id="KW-0378">Hydrolase</keyword>
<organism evidence="2 3">
    <name type="scientific">Biomphalaria pfeifferi</name>
    <name type="common">Bloodfluke planorb</name>
    <name type="synonym">Freshwater snail</name>
    <dbReference type="NCBI Taxonomy" id="112525"/>
    <lineage>
        <taxon>Eukaryota</taxon>
        <taxon>Metazoa</taxon>
        <taxon>Spiralia</taxon>
        <taxon>Lophotrochozoa</taxon>
        <taxon>Mollusca</taxon>
        <taxon>Gastropoda</taxon>
        <taxon>Heterobranchia</taxon>
        <taxon>Euthyneura</taxon>
        <taxon>Panpulmonata</taxon>
        <taxon>Hygrophila</taxon>
        <taxon>Lymnaeoidea</taxon>
        <taxon>Planorbidae</taxon>
        <taxon>Biomphalaria</taxon>
    </lineage>
</organism>
<dbReference type="PANTHER" id="PTHR24006:SF827">
    <property type="entry name" value="UBIQUITIN CARBOXYL-TERMINAL HYDROLASE 34"/>
    <property type="match status" value="1"/>
</dbReference>
<evidence type="ECO:0000259" key="1">
    <source>
        <dbReference type="PROSITE" id="PS50235"/>
    </source>
</evidence>
<dbReference type="PROSITE" id="PS50235">
    <property type="entry name" value="USP_3"/>
    <property type="match status" value="1"/>
</dbReference>
<dbReference type="InterPro" id="IPR050164">
    <property type="entry name" value="Peptidase_C19"/>
</dbReference>
<dbReference type="GO" id="GO:0004843">
    <property type="term" value="F:cysteine-type deubiquitinase activity"/>
    <property type="evidence" value="ECO:0007669"/>
    <property type="project" value="InterPro"/>
</dbReference>
<dbReference type="EMBL" id="JASAOG010000029">
    <property type="protein sequence ID" value="KAK0061617.1"/>
    <property type="molecule type" value="Genomic_DNA"/>
</dbReference>
<dbReference type="GO" id="GO:0005829">
    <property type="term" value="C:cytosol"/>
    <property type="evidence" value="ECO:0007669"/>
    <property type="project" value="TreeGrafter"/>
</dbReference>
<dbReference type="Gene3D" id="3.90.70.10">
    <property type="entry name" value="Cysteine proteinases"/>
    <property type="match status" value="1"/>
</dbReference>
<dbReference type="SUPFAM" id="SSF54001">
    <property type="entry name" value="Cysteine proteinases"/>
    <property type="match status" value="1"/>
</dbReference>
<dbReference type="AlphaFoldDB" id="A0AAD8BVI2"/>
<comment type="caution">
    <text evidence="2">The sequence shown here is derived from an EMBL/GenBank/DDBJ whole genome shotgun (WGS) entry which is preliminary data.</text>
</comment>
<feature type="domain" description="USP" evidence="1">
    <location>
        <begin position="1"/>
        <end position="233"/>
    </location>
</feature>
<dbReference type="GO" id="GO:0016579">
    <property type="term" value="P:protein deubiquitination"/>
    <property type="evidence" value="ECO:0007669"/>
    <property type="project" value="InterPro"/>
</dbReference>
<name>A0AAD8BVI2_BIOPF</name>
<protein>
    <submittedName>
        <fullName evidence="2">Ubiquitin carboxyl-terminal hydrolase 34-like isoform X4</fullName>
    </submittedName>
</protein>